<proteinExistence type="predicted"/>
<dbReference type="Proteomes" id="UP001164929">
    <property type="component" value="Chromosome 3"/>
</dbReference>
<reference evidence="2" key="1">
    <citation type="journal article" date="2023" name="Mol. Ecol. Resour.">
        <title>Chromosome-level genome assembly of a triploid poplar Populus alba 'Berolinensis'.</title>
        <authorList>
            <person name="Chen S."/>
            <person name="Yu Y."/>
            <person name="Wang X."/>
            <person name="Wang S."/>
            <person name="Zhang T."/>
            <person name="Zhou Y."/>
            <person name="He R."/>
            <person name="Meng N."/>
            <person name="Wang Y."/>
            <person name="Liu W."/>
            <person name="Liu Z."/>
            <person name="Liu J."/>
            <person name="Guo Q."/>
            <person name="Huang H."/>
            <person name="Sederoff R.R."/>
            <person name="Wang G."/>
            <person name="Qu G."/>
            <person name="Chen S."/>
        </authorList>
    </citation>
    <scope>NUCLEOTIDE SEQUENCE</scope>
    <source>
        <strain evidence="2">SC-2020</strain>
    </source>
</reference>
<protein>
    <submittedName>
        <fullName evidence="2">Uncharacterized protein</fullName>
    </submittedName>
</protein>
<feature type="compositionally biased region" description="Basic and acidic residues" evidence="1">
    <location>
        <begin position="1"/>
        <end position="13"/>
    </location>
</feature>
<sequence>MASFQEHEVHLDDEGGTSDLSTNAGDLEDNRNNNSGNNRSLKISTIDGTEAFQVTPLKEEPIDSDPSS</sequence>
<evidence type="ECO:0000256" key="1">
    <source>
        <dbReference type="SAM" id="MobiDB-lite"/>
    </source>
</evidence>
<dbReference type="EMBL" id="JAQIZT010000003">
    <property type="protein sequence ID" value="KAJ7003973.1"/>
    <property type="molecule type" value="Genomic_DNA"/>
</dbReference>
<gene>
    <name evidence="2" type="ORF">NC653_008994</name>
</gene>
<evidence type="ECO:0000313" key="2">
    <source>
        <dbReference type="EMBL" id="KAJ7003973.1"/>
    </source>
</evidence>
<evidence type="ECO:0000313" key="3">
    <source>
        <dbReference type="Proteomes" id="UP001164929"/>
    </source>
</evidence>
<name>A0AAD6R7V1_9ROSI</name>
<dbReference type="AlphaFoldDB" id="A0AAD6R7V1"/>
<comment type="caution">
    <text evidence="2">The sequence shown here is derived from an EMBL/GenBank/DDBJ whole genome shotgun (WGS) entry which is preliminary data.</text>
</comment>
<organism evidence="2 3">
    <name type="scientific">Populus alba x Populus x berolinensis</name>
    <dbReference type="NCBI Taxonomy" id="444605"/>
    <lineage>
        <taxon>Eukaryota</taxon>
        <taxon>Viridiplantae</taxon>
        <taxon>Streptophyta</taxon>
        <taxon>Embryophyta</taxon>
        <taxon>Tracheophyta</taxon>
        <taxon>Spermatophyta</taxon>
        <taxon>Magnoliopsida</taxon>
        <taxon>eudicotyledons</taxon>
        <taxon>Gunneridae</taxon>
        <taxon>Pentapetalae</taxon>
        <taxon>rosids</taxon>
        <taxon>fabids</taxon>
        <taxon>Malpighiales</taxon>
        <taxon>Salicaceae</taxon>
        <taxon>Saliceae</taxon>
        <taxon>Populus</taxon>
    </lineage>
</organism>
<accession>A0AAD6R7V1</accession>
<feature type="region of interest" description="Disordered" evidence="1">
    <location>
        <begin position="1"/>
        <end position="68"/>
    </location>
</feature>
<keyword evidence="3" id="KW-1185">Reference proteome</keyword>